<dbReference type="Proteomes" id="UP000593566">
    <property type="component" value="Unassembled WGS sequence"/>
</dbReference>
<dbReference type="RefSeq" id="XP_037146858.1">
    <property type="nucleotide sequence ID" value="XM_037297789.1"/>
</dbReference>
<reference evidence="1 2" key="1">
    <citation type="journal article" date="2020" name="Genomics">
        <title>Complete, high-quality genomes from long-read metagenomic sequencing of two wolf lichen thalli reveals enigmatic genome architecture.</title>
        <authorList>
            <person name="McKenzie S.K."/>
            <person name="Walston R.F."/>
            <person name="Allen J.L."/>
        </authorList>
    </citation>
    <scope>NUCLEOTIDE SEQUENCE [LARGE SCALE GENOMIC DNA]</scope>
    <source>
        <strain evidence="1">WasteWater1</strain>
    </source>
</reference>
<protein>
    <submittedName>
        <fullName evidence="1">Uncharacterized protein</fullName>
    </submittedName>
</protein>
<organism evidence="1 2">
    <name type="scientific">Letharia lupina</name>
    <dbReference type="NCBI Taxonomy" id="560253"/>
    <lineage>
        <taxon>Eukaryota</taxon>
        <taxon>Fungi</taxon>
        <taxon>Dikarya</taxon>
        <taxon>Ascomycota</taxon>
        <taxon>Pezizomycotina</taxon>
        <taxon>Lecanoromycetes</taxon>
        <taxon>OSLEUM clade</taxon>
        <taxon>Lecanoromycetidae</taxon>
        <taxon>Lecanorales</taxon>
        <taxon>Lecanorineae</taxon>
        <taxon>Parmeliaceae</taxon>
        <taxon>Letharia</taxon>
    </lineage>
</organism>
<dbReference type="GeneID" id="59335293"/>
<evidence type="ECO:0000313" key="1">
    <source>
        <dbReference type="EMBL" id="KAF6217423.1"/>
    </source>
</evidence>
<dbReference type="AlphaFoldDB" id="A0A8H6C4P7"/>
<comment type="caution">
    <text evidence="1">The sequence shown here is derived from an EMBL/GenBank/DDBJ whole genome shotgun (WGS) entry which is preliminary data.</text>
</comment>
<gene>
    <name evidence="1" type="ORF">HO133_006893</name>
</gene>
<proteinExistence type="predicted"/>
<accession>A0A8H6C4P7</accession>
<evidence type="ECO:0000313" key="2">
    <source>
        <dbReference type="Proteomes" id="UP000593566"/>
    </source>
</evidence>
<dbReference type="EMBL" id="JACCJB010000028">
    <property type="protein sequence ID" value="KAF6217423.1"/>
    <property type="molecule type" value="Genomic_DNA"/>
</dbReference>
<name>A0A8H6C4P7_9LECA</name>
<sequence>MSQIPVNAEPKGNANINSSVTSRDTFQDVTMEPNMAAPAVSRDTELNDFLFMQLAVALPSLSKSIISAKQASESVMREMKRIWDADQWKTIASKRTGSSNCASIGPTPQILRTCKAIHREATPILYSGNVFQFYLRRGDAKSHPGYKGWNETPTDALNSIIFAIFLRQIGQQNAASLKRLKFFVPEVYARTHTQLAGCAIQVFTQLLKCHVPGVRQVKICRGLVDQDQYEKEPAKLVDDGLEGFGENDSDHTTKSQAQMFAPKQTEMVSNDADFDDQGTDGHYHPPSAVRREEQEAMYKATADMVQEITWLDQLSFAGFDQDVPAFEKMKQLEALVKVRR</sequence>
<keyword evidence="2" id="KW-1185">Reference proteome</keyword>